<dbReference type="GO" id="GO:0071356">
    <property type="term" value="P:cellular response to tumor necrosis factor"/>
    <property type="evidence" value="ECO:0007669"/>
    <property type="project" value="TreeGrafter"/>
</dbReference>
<sequence>MTTRMTAPRLGRLIADGDATAVGTAVREAPRLLAATVERDGQGGWTPLHLAVAEGRAEVVRLLVEAGADLGARTEHGRDPLHTALESAPDLVPLLRELGAPVDAASAAYLDDVERLDAELDGGAPLVDPVTGVDLLVLAAAGGAAGTARVLLGRGADAGGGALHAAAAGARLELVHLLLAAGADVNRRDPDTGRCPLHAAVAAGGDGDVRELVCALLDAGADVDATTADGASALDISRVAAARSRRDDAGRATAHDALAELLVSRGATE</sequence>
<dbReference type="SUPFAM" id="SSF48403">
    <property type="entry name" value="Ankyrin repeat"/>
    <property type="match status" value="1"/>
</dbReference>
<reference evidence="5" key="1">
    <citation type="submission" date="2017-06" db="EMBL/GenBank/DDBJ databases">
        <authorList>
            <person name="Varghese N."/>
            <person name="Submissions S."/>
        </authorList>
    </citation>
    <scope>NUCLEOTIDE SEQUENCE [LARGE SCALE GENOMIC DNA]</scope>
    <source>
        <strain evidence="5">DSM 46839</strain>
    </source>
</reference>
<dbReference type="Pfam" id="PF12796">
    <property type="entry name" value="Ank_2"/>
    <property type="match status" value="2"/>
</dbReference>
<evidence type="ECO:0000256" key="1">
    <source>
        <dbReference type="ARBA" id="ARBA00022737"/>
    </source>
</evidence>
<keyword evidence="2 3" id="KW-0040">ANK repeat</keyword>
<dbReference type="InterPro" id="IPR051070">
    <property type="entry name" value="NF-kappa-B_inhibitor"/>
</dbReference>
<dbReference type="SMART" id="SM00248">
    <property type="entry name" value="ANK"/>
    <property type="match status" value="4"/>
</dbReference>
<feature type="repeat" description="ANK" evidence="3">
    <location>
        <begin position="192"/>
        <end position="228"/>
    </location>
</feature>
<evidence type="ECO:0000256" key="2">
    <source>
        <dbReference type="ARBA" id="ARBA00023043"/>
    </source>
</evidence>
<evidence type="ECO:0000313" key="5">
    <source>
        <dbReference type="Proteomes" id="UP000198373"/>
    </source>
</evidence>
<gene>
    <name evidence="4" type="ORF">SAMN06893096_101498</name>
</gene>
<feature type="repeat" description="ANK" evidence="3">
    <location>
        <begin position="43"/>
        <end position="75"/>
    </location>
</feature>
<dbReference type="GO" id="GO:0005829">
    <property type="term" value="C:cytosol"/>
    <property type="evidence" value="ECO:0007669"/>
    <property type="project" value="TreeGrafter"/>
</dbReference>
<name>A0A239B8F7_9ACTN</name>
<dbReference type="Proteomes" id="UP000198373">
    <property type="component" value="Unassembled WGS sequence"/>
</dbReference>
<dbReference type="PROSITE" id="PS50088">
    <property type="entry name" value="ANK_REPEAT"/>
    <property type="match status" value="3"/>
</dbReference>
<keyword evidence="5" id="KW-1185">Reference proteome</keyword>
<dbReference type="Gene3D" id="1.25.40.20">
    <property type="entry name" value="Ankyrin repeat-containing domain"/>
    <property type="match status" value="2"/>
</dbReference>
<evidence type="ECO:0000256" key="3">
    <source>
        <dbReference type="PROSITE-ProRule" id="PRU00023"/>
    </source>
</evidence>
<dbReference type="GO" id="GO:0051059">
    <property type="term" value="F:NF-kappaB binding"/>
    <property type="evidence" value="ECO:0007669"/>
    <property type="project" value="TreeGrafter"/>
</dbReference>
<dbReference type="OrthoDB" id="5185345at2"/>
<organism evidence="4 5">
    <name type="scientific">Geodermatophilus pulveris</name>
    <dbReference type="NCBI Taxonomy" id="1564159"/>
    <lineage>
        <taxon>Bacteria</taxon>
        <taxon>Bacillati</taxon>
        <taxon>Actinomycetota</taxon>
        <taxon>Actinomycetes</taxon>
        <taxon>Geodermatophilales</taxon>
        <taxon>Geodermatophilaceae</taxon>
        <taxon>Geodermatophilus</taxon>
    </lineage>
</organism>
<dbReference type="PANTHER" id="PTHR46680:SF3">
    <property type="entry name" value="NF-KAPPA-B INHIBITOR CACTUS"/>
    <property type="match status" value="1"/>
</dbReference>
<feature type="repeat" description="ANK" evidence="3">
    <location>
        <begin position="158"/>
        <end position="190"/>
    </location>
</feature>
<dbReference type="AlphaFoldDB" id="A0A239B8F7"/>
<evidence type="ECO:0000313" key="4">
    <source>
        <dbReference type="EMBL" id="SNS03821.1"/>
    </source>
</evidence>
<dbReference type="PROSITE" id="PS50297">
    <property type="entry name" value="ANK_REP_REGION"/>
    <property type="match status" value="3"/>
</dbReference>
<dbReference type="EMBL" id="FZOO01000001">
    <property type="protein sequence ID" value="SNS03821.1"/>
    <property type="molecule type" value="Genomic_DNA"/>
</dbReference>
<dbReference type="PANTHER" id="PTHR46680">
    <property type="entry name" value="NF-KAPPA-B INHIBITOR ALPHA"/>
    <property type="match status" value="1"/>
</dbReference>
<dbReference type="PRINTS" id="PR01415">
    <property type="entry name" value="ANKYRIN"/>
</dbReference>
<dbReference type="RefSeq" id="WP_089303988.1">
    <property type="nucleotide sequence ID" value="NZ_FZOO01000001.1"/>
</dbReference>
<keyword evidence="1" id="KW-0677">Repeat</keyword>
<dbReference type="InterPro" id="IPR002110">
    <property type="entry name" value="Ankyrin_rpt"/>
</dbReference>
<accession>A0A239B8F7</accession>
<dbReference type="InterPro" id="IPR036770">
    <property type="entry name" value="Ankyrin_rpt-contain_sf"/>
</dbReference>
<protein>
    <submittedName>
        <fullName evidence="4">Ankyrin repeat</fullName>
    </submittedName>
</protein>
<proteinExistence type="predicted"/>